<gene>
    <name evidence="3" type="ORF">QQF64_020798</name>
</gene>
<dbReference type="PANTHER" id="PTHR12125:SF12">
    <property type="entry name" value="F-BOX ONLY PROTEIN 6"/>
    <property type="match status" value="1"/>
</dbReference>
<evidence type="ECO:0000313" key="3">
    <source>
        <dbReference type="EMBL" id="KAL1249793.1"/>
    </source>
</evidence>
<accession>A0ABR3LAE2</accession>
<dbReference type="Pfam" id="PF00646">
    <property type="entry name" value="F-box"/>
    <property type="match status" value="1"/>
</dbReference>
<dbReference type="InterPro" id="IPR001810">
    <property type="entry name" value="F-box_dom"/>
</dbReference>
<proteinExistence type="predicted"/>
<dbReference type="SUPFAM" id="SSF81383">
    <property type="entry name" value="F-box domain"/>
    <property type="match status" value="2"/>
</dbReference>
<dbReference type="Gene3D" id="1.20.1280.50">
    <property type="match status" value="2"/>
</dbReference>
<dbReference type="Pfam" id="PF04300">
    <property type="entry name" value="FBA"/>
    <property type="match status" value="2"/>
</dbReference>
<dbReference type="PANTHER" id="PTHR12125">
    <property type="entry name" value="F-BOX ONLY PROTEIN 6-LIKE PROTEIN"/>
    <property type="match status" value="1"/>
</dbReference>
<dbReference type="InterPro" id="IPR008979">
    <property type="entry name" value="Galactose-bd-like_sf"/>
</dbReference>
<dbReference type="PROSITE" id="PS51114">
    <property type="entry name" value="FBA"/>
    <property type="match status" value="2"/>
</dbReference>
<keyword evidence="4" id="KW-1185">Reference proteome</keyword>
<dbReference type="SMART" id="SM01198">
    <property type="entry name" value="FBA"/>
    <property type="match status" value="2"/>
</dbReference>
<feature type="domain" description="FBA" evidence="2">
    <location>
        <begin position="356"/>
        <end position="533"/>
    </location>
</feature>
<dbReference type="PROSITE" id="PS50181">
    <property type="entry name" value="FBOX"/>
    <property type="match status" value="2"/>
</dbReference>
<name>A0ABR3LAE2_9TELE</name>
<protein>
    <submittedName>
        <fullName evidence="3">Uncharacterized protein</fullName>
    </submittedName>
</protein>
<feature type="domain" description="F-box" evidence="1">
    <location>
        <begin position="33"/>
        <end position="80"/>
    </location>
</feature>
<evidence type="ECO:0000259" key="1">
    <source>
        <dbReference type="PROSITE" id="PS50181"/>
    </source>
</evidence>
<dbReference type="Gene3D" id="2.60.120.260">
    <property type="entry name" value="Galactose-binding domain-like"/>
    <property type="match status" value="2"/>
</dbReference>
<dbReference type="Proteomes" id="UP001558613">
    <property type="component" value="Unassembled WGS sequence"/>
</dbReference>
<dbReference type="SMART" id="SM00256">
    <property type="entry name" value="FBOX"/>
    <property type="match status" value="2"/>
</dbReference>
<dbReference type="InterPro" id="IPR036047">
    <property type="entry name" value="F-box-like_dom_sf"/>
</dbReference>
<dbReference type="InterPro" id="IPR039752">
    <property type="entry name" value="F-box_only"/>
</dbReference>
<dbReference type="EMBL" id="JAYMGO010000023">
    <property type="protein sequence ID" value="KAL1249793.1"/>
    <property type="molecule type" value="Genomic_DNA"/>
</dbReference>
<dbReference type="SUPFAM" id="SSF49785">
    <property type="entry name" value="Galactose-binding domain-like"/>
    <property type="match status" value="2"/>
</dbReference>
<feature type="domain" description="FBA" evidence="2">
    <location>
        <begin position="101"/>
        <end position="280"/>
    </location>
</feature>
<evidence type="ECO:0000259" key="2">
    <source>
        <dbReference type="PROSITE" id="PS51114"/>
    </source>
</evidence>
<reference evidence="3 4" key="1">
    <citation type="submission" date="2023-09" db="EMBL/GenBank/DDBJ databases">
        <authorList>
            <person name="Wang M."/>
        </authorList>
    </citation>
    <scope>NUCLEOTIDE SEQUENCE [LARGE SCALE GENOMIC DNA]</scope>
    <source>
        <strain evidence="3">GT-2023</strain>
        <tissue evidence="3">Liver</tissue>
    </source>
</reference>
<comment type="caution">
    <text evidence="3">The sequence shown here is derived from an EMBL/GenBank/DDBJ whole genome shotgun (WGS) entry which is preliminary data.</text>
</comment>
<organism evidence="3 4">
    <name type="scientific">Cirrhinus molitorella</name>
    <name type="common">mud carp</name>
    <dbReference type="NCBI Taxonomy" id="172907"/>
    <lineage>
        <taxon>Eukaryota</taxon>
        <taxon>Metazoa</taxon>
        <taxon>Chordata</taxon>
        <taxon>Craniata</taxon>
        <taxon>Vertebrata</taxon>
        <taxon>Euteleostomi</taxon>
        <taxon>Actinopterygii</taxon>
        <taxon>Neopterygii</taxon>
        <taxon>Teleostei</taxon>
        <taxon>Ostariophysi</taxon>
        <taxon>Cypriniformes</taxon>
        <taxon>Cyprinidae</taxon>
        <taxon>Labeoninae</taxon>
        <taxon>Labeonini</taxon>
        <taxon>Cirrhinus</taxon>
    </lineage>
</organism>
<feature type="domain" description="F-box" evidence="1">
    <location>
        <begin position="288"/>
        <end position="335"/>
    </location>
</feature>
<dbReference type="InterPro" id="IPR007397">
    <property type="entry name" value="F-box-assoc_dom"/>
</dbReference>
<dbReference type="Pfam" id="PF12937">
    <property type="entry name" value="F-box-like"/>
    <property type="match status" value="1"/>
</dbReference>
<sequence length="537" mass="62890">MVKGDQLKNSSHVPQLDFANRIRTESFFFGQCSGLHSDVPLAVVEEILLNLPAHQVVRVCRLVCHEWKELVDYDAHWRERCRREGIQPCDASRPPDDWRLFYFLTKKRRNLLKNPKAEDELQGWQIVQNGGNCWVIEENIKPFPDGTVTKCFVTSYRLCLKEQLIDLKKEGNSDAFMDQVQPHIKISDWYAPRSDCASEYKICVKLLDQMKETICAFQPEKVGFQQWNDEPWRQKCYAAALESLSLIRRTLFVIELMQRSRRARVISKPRMGQSGSSRDFHPRSDSCSGLCSHVPLAVVEEILLNLPAHQVVRVCRLVCHEWKELVDSAAHWRERCRREGFQPHDAFRPPEDWRLFYFLSKKRRNLIKNPRAEEEFNGWTIVQNGGDLWSVEANSVEIPNFTVPKCFVTSYELCLKQQLINLKKEGYNAAFIDQLQPPIKISDWYAPRFDCGSEYQICVELLDQMKKPTHTFKPEPVFFPQWNDQQWCEMTHVFKDYGPGVRFIRFTHGGVDTQYWAGWYGIRVTNSSVEIYPAQER</sequence>
<evidence type="ECO:0000313" key="4">
    <source>
        <dbReference type="Proteomes" id="UP001558613"/>
    </source>
</evidence>